<organism evidence="1 2">
    <name type="scientific">Microbulbifer yueqingensis</name>
    <dbReference type="NCBI Taxonomy" id="658219"/>
    <lineage>
        <taxon>Bacteria</taxon>
        <taxon>Pseudomonadati</taxon>
        <taxon>Pseudomonadota</taxon>
        <taxon>Gammaproteobacteria</taxon>
        <taxon>Cellvibrionales</taxon>
        <taxon>Microbulbiferaceae</taxon>
        <taxon>Microbulbifer</taxon>
    </lineage>
</organism>
<sequence>MKRITMNGILLAFALSPSLGLSDDLKDVYWSTHACDGYIYHFDNADGEFRIYTRLDVEDKKRGEYKSYQLTEGKLEKVDVARYRLSGESISGTLSIDSAEMQQATMESTQFGSAPLIRCDAIKAKQLISEADKHFESCPKNVLNCKSS</sequence>
<dbReference type="EMBL" id="FNFH01000004">
    <property type="protein sequence ID" value="SDK38160.1"/>
    <property type="molecule type" value="Genomic_DNA"/>
</dbReference>
<proteinExistence type="predicted"/>
<dbReference type="AlphaFoldDB" id="A0A1G9BG32"/>
<dbReference type="RefSeq" id="WP_091513602.1">
    <property type="nucleotide sequence ID" value="NZ_FNFH01000004.1"/>
</dbReference>
<name>A0A1G9BG32_9GAMM</name>
<accession>A0A1G9BG32</accession>
<gene>
    <name evidence="1" type="ORF">SAMN05216212_2221</name>
</gene>
<keyword evidence="2" id="KW-1185">Reference proteome</keyword>
<evidence type="ECO:0000313" key="1">
    <source>
        <dbReference type="EMBL" id="SDK38160.1"/>
    </source>
</evidence>
<evidence type="ECO:0000313" key="2">
    <source>
        <dbReference type="Proteomes" id="UP000199305"/>
    </source>
</evidence>
<protein>
    <submittedName>
        <fullName evidence="1">Uncharacterized protein</fullName>
    </submittedName>
</protein>
<dbReference type="Proteomes" id="UP000199305">
    <property type="component" value="Unassembled WGS sequence"/>
</dbReference>
<reference evidence="2" key="1">
    <citation type="submission" date="2016-10" db="EMBL/GenBank/DDBJ databases">
        <authorList>
            <person name="Varghese N."/>
            <person name="Submissions S."/>
        </authorList>
    </citation>
    <scope>NUCLEOTIDE SEQUENCE [LARGE SCALE GENOMIC DNA]</scope>
    <source>
        <strain evidence="2">CGMCC 1.10658</strain>
    </source>
</reference>